<evidence type="ECO:0000256" key="9">
    <source>
        <dbReference type="NCBIfam" id="TIGR01508"/>
    </source>
</evidence>
<dbReference type="OrthoDB" id="10178at2157"/>
<dbReference type="InterPro" id="IPR011549">
    <property type="entry name" value="RibD_C"/>
</dbReference>
<dbReference type="PANTHER" id="PTHR38011">
    <property type="entry name" value="DIHYDROFOLATE REDUCTASE FAMILY PROTEIN (AFU_ORTHOLOGUE AFUA_8G06820)"/>
    <property type="match status" value="1"/>
</dbReference>
<comment type="catalytic activity">
    <reaction evidence="8">
        <text>2,5-diamino-6-(1-D-ribitylamino)pyrimidin-4(3H)-one 5'-phosphate + NADP(+) = 2,5-diamino-6-(1-D-ribosylamino)pyrimidin-4(3H)-one 5'-phosphate + NADPH + H(+)</text>
        <dbReference type="Rhea" id="RHEA:27278"/>
        <dbReference type="ChEBI" id="CHEBI:15378"/>
        <dbReference type="ChEBI" id="CHEBI:57783"/>
        <dbReference type="ChEBI" id="CHEBI:58349"/>
        <dbReference type="ChEBI" id="CHEBI:58890"/>
        <dbReference type="ChEBI" id="CHEBI:59545"/>
        <dbReference type="EC" id="1.1.1.302"/>
    </reaction>
</comment>
<evidence type="ECO:0000256" key="7">
    <source>
        <dbReference type="ARBA" id="ARBA00047550"/>
    </source>
</evidence>
<feature type="domain" description="Bacterial bifunctional deaminase-reductase C-terminal" evidence="10">
    <location>
        <begin position="3"/>
        <end position="212"/>
    </location>
</feature>
<comment type="catalytic activity">
    <reaction evidence="7">
        <text>2,5-diamino-6-(1-D-ribitylamino)pyrimidin-4(3H)-one 5'-phosphate + NAD(+) = 2,5-diamino-6-(1-D-ribosylamino)pyrimidin-4(3H)-one 5'-phosphate + NADH + H(+)</text>
        <dbReference type="Rhea" id="RHEA:27274"/>
        <dbReference type="ChEBI" id="CHEBI:15378"/>
        <dbReference type="ChEBI" id="CHEBI:57540"/>
        <dbReference type="ChEBI" id="CHEBI:57945"/>
        <dbReference type="ChEBI" id="CHEBI:58890"/>
        <dbReference type="ChEBI" id="CHEBI:59545"/>
        <dbReference type="EC" id="1.1.1.302"/>
    </reaction>
</comment>
<dbReference type="EC" id="1.1.1.302" evidence="9"/>
<dbReference type="GO" id="GO:0050661">
    <property type="term" value="F:NADP binding"/>
    <property type="evidence" value="ECO:0007669"/>
    <property type="project" value="InterPro"/>
</dbReference>
<dbReference type="GeneID" id="15392412"/>
<dbReference type="Pfam" id="PF01872">
    <property type="entry name" value="RibD_C"/>
    <property type="match status" value="1"/>
</dbReference>
<evidence type="ECO:0000256" key="3">
    <source>
        <dbReference type="ARBA" id="ARBA00011738"/>
    </source>
</evidence>
<dbReference type="GO" id="GO:0008703">
    <property type="term" value="F:5-amino-6-(5-phosphoribosylamino)uracil reductase activity"/>
    <property type="evidence" value="ECO:0007669"/>
    <property type="project" value="InterPro"/>
</dbReference>
<dbReference type="RefSeq" id="WP_015590383.1">
    <property type="nucleotide sequence ID" value="NC_021169.1"/>
</dbReference>
<reference evidence="11 12" key="1">
    <citation type="journal article" date="2013" name="Genome Announc.">
        <title>Complete Genome Sequence of the Thermophilic and Facultatively Chemolithoautotrophic Sulfate Reducer Archaeoglobus sulfaticallidus Strain PM70-1T.</title>
        <authorList>
            <person name="Stokke R."/>
            <person name="Hocking W.P."/>
            <person name="Steinsbu B.O."/>
            <person name="Steen I.H."/>
        </authorList>
    </citation>
    <scope>NUCLEOTIDE SEQUENCE [LARGE SCALE GENOMIC DNA]</scope>
    <source>
        <strain evidence="11">PM70-1</strain>
    </source>
</reference>
<proteinExistence type="inferred from homology"/>
<dbReference type="InterPro" id="IPR024072">
    <property type="entry name" value="DHFR-like_dom_sf"/>
</dbReference>
<comment type="similarity">
    <text evidence="2">Belongs to the HTP reductase family.</text>
</comment>
<dbReference type="UniPathway" id="UPA00275"/>
<dbReference type="EMBL" id="CP005290">
    <property type="protein sequence ID" value="AGK60784.1"/>
    <property type="molecule type" value="Genomic_DNA"/>
</dbReference>
<comment type="subunit">
    <text evidence="3">Homodimer.</text>
</comment>
<protein>
    <recommendedName>
        <fullName evidence="9">2,5-diamino-6-(ribosylamino)-4(3H)-pyrimidinone 5'-phosphate reductase</fullName>
        <ecNumber evidence="9">1.1.1.302</ecNumber>
    </recommendedName>
</protein>
<dbReference type="NCBIfam" id="TIGR01508">
    <property type="entry name" value="rib_reduct_arch"/>
    <property type="match status" value="1"/>
</dbReference>
<comment type="pathway">
    <text evidence="1">Cofactor biosynthesis; riboflavin biosynthesis.</text>
</comment>
<evidence type="ECO:0000256" key="4">
    <source>
        <dbReference type="ARBA" id="ARBA00022619"/>
    </source>
</evidence>
<evidence type="ECO:0000256" key="1">
    <source>
        <dbReference type="ARBA" id="ARBA00005104"/>
    </source>
</evidence>
<evidence type="ECO:0000313" key="12">
    <source>
        <dbReference type="Proteomes" id="UP000013307"/>
    </source>
</evidence>
<dbReference type="KEGG" id="ast:Asulf_00771"/>
<organism evidence="11 12">
    <name type="scientific">Archaeoglobus sulfaticallidus PM70-1</name>
    <dbReference type="NCBI Taxonomy" id="387631"/>
    <lineage>
        <taxon>Archaea</taxon>
        <taxon>Methanobacteriati</taxon>
        <taxon>Methanobacteriota</taxon>
        <taxon>Archaeoglobi</taxon>
        <taxon>Archaeoglobales</taxon>
        <taxon>Archaeoglobaceae</taxon>
        <taxon>Archaeoglobus</taxon>
    </lineage>
</organism>
<dbReference type="PANTHER" id="PTHR38011:SF7">
    <property type="entry name" value="2,5-DIAMINO-6-RIBOSYLAMINO-4(3H)-PYRIMIDINONE 5'-PHOSPHATE REDUCTASE"/>
    <property type="match status" value="1"/>
</dbReference>
<dbReference type="HOGENOM" id="CLU_036590_4_1_2"/>
<evidence type="ECO:0000256" key="2">
    <source>
        <dbReference type="ARBA" id="ARBA00009723"/>
    </source>
</evidence>
<keyword evidence="5" id="KW-0521">NADP</keyword>
<dbReference type="InterPro" id="IPR002734">
    <property type="entry name" value="RibDG_C"/>
</dbReference>
<dbReference type="AlphaFoldDB" id="N0BB00"/>
<name>N0BB00_9EURY</name>
<sequence>MKPFVFVNIASSIDGKISDESRKQVRISCREDFQRVDRLRAFSDAIMVGIGTVLSDDPSLTVKDERLRYERVQAGKDENPIRVVVDSRLRIPLNAKILDDRARTIVATTEKGLERVKLIEERAEVVVFGREKVDLRLLCEYLYKIGVRRLMVEGGGTLINSLLREKMIDEFNIYYGNMIIGGRNSPTVVDGESFADPVRLELISCQKLGEGIFTRWRVVYR</sequence>
<accession>N0BB00</accession>
<keyword evidence="4" id="KW-0686">Riboflavin biosynthesis</keyword>
<evidence type="ECO:0000259" key="10">
    <source>
        <dbReference type="Pfam" id="PF01872"/>
    </source>
</evidence>
<evidence type="ECO:0000256" key="8">
    <source>
        <dbReference type="ARBA" id="ARBA00049020"/>
    </source>
</evidence>
<keyword evidence="6" id="KW-0560">Oxidoreductase</keyword>
<keyword evidence="12" id="KW-1185">Reference proteome</keyword>
<dbReference type="STRING" id="387631.Asulf_00771"/>
<dbReference type="NCBIfam" id="TIGR00227">
    <property type="entry name" value="ribD_Cterm"/>
    <property type="match status" value="1"/>
</dbReference>
<dbReference type="eggNOG" id="arCOG01484">
    <property type="taxonomic scope" value="Archaea"/>
</dbReference>
<dbReference type="InterPro" id="IPR050765">
    <property type="entry name" value="Riboflavin_Biosynth_HTPR"/>
</dbReference>
<evidence type="ECO:0000256" key="5">
    <source>
        <dbReference type="ARBA" id="ARBA00022857"/>
    </source>
</evidence>
<dbReference type="Proteomes" id="UP000013307">
    <property type="component" value="Chromosome"/>
</dbReference>
<dbReference type="Gene3D" id="3.40.430.10">
    <property type="entry name" value="Dihydrofolate Reductase, subunit A"/>
    <property type="match status" value="1"/>
</dbReference>
<dbReference type="InterPro" id="IPR006401">
    <property type="entry name" value="Rib_reduct_arc"/>
</dbReference>
<evidence type="ECO:0000313" key="11">
    <source>
        <dbReference type="EMBL" id="AGK60784.1"/>
    </source>
</evidence>
<dbReference type="GO" id="GO:0009231">
    <property type="term" value="P:riboflavin biosynthetic process"/>
    <property type="evidence" value="ECO:0007669"/>
    <property type="project" value="UniProtKB-UniPathway"/>
</dbReference>
<evidence type="ECO:0000256" key="6">
    <source>
        <dbReference type="ARBA" id="ARBA00023002"/>
    </source>
</evidence>
<gene>
    <name evidence="11" type="ORF">Asulf_00771</name>
</gene>
<dbReference type="SUPFAM" id="SSF53597">
    <property type="entry name" value="Dihydrofolate reductase-like"/>
    <property type="match status" value="1"/>
</dbReference>